<dbReference type="PANTHER" id="PTHR43476:SF3">
    <property type="entry name" value="FAD-BINDING MONOOXYGENASE"/>
    <property type="match status" value="1"/>
</dbReference>
<dbReference type="GO" id="GO:0019622">
    <property type="term" value="P:3-(3-hydroxy)phenylpropionate catabolic process"/>
    <property type="evidence" value="ECO:0007669"/>
    <property type="project" value="TreeGrafter"/>
</dbReference>
<evidence type="ECO:0000256" key="1">
    <source>
        <dbReference type="ARBA" id="ARBA00023002"/>
    </source>
</evidence>
<dbReference type="InterPro" id="IPR050631">
    <property type="entry name" value="PheA/TfdB_FAD_monoxygenase"/>
</dbReference>
<dbReference type="SUPFAM" id="SSF51905">
    <property type="entry name" value="FAD/NAD(P)-binding domain"/>
    <property type="match status" value="1"/>
</dbReference>
<dbReference type="Proteomes" id="UP000502508">
    <property type="component" value="Chromosome"/>
</dbReference>
<dbReference type="InterPro" id="IPR036188">
    <property type="entry name" value="FAD/NAD-bd_sf"/>
</dbReference>
<evidence type="ECO:0000259" key="2">
    <source>
        <dbReference type="Pfam" id="PF01494"/>
    </source>
</evidence>
<dbReference type="GO" id="GO:0071949">
    <property type="term" value="F:FAD binding"/>
    <property type="evidence" value="ECO:0007669"/>
    <property type="project" value="InterPro"/>
</dbReference>
<dbReference type="Gene3D" id="3.50.50.60">
    <property type="entry name" value="FAD/NAD(P)-binding domain"/>
    <property type="match status" value="1"/>
</dbReference>
<dbReference type="EMBL" id="AP022870">
    <property type="protein sequence ID" value="BCB76673.1"/>
    <property type="molecule type" value="Genomic_DNA"/>
</dbReference>
<dbReference type="PRINTS" id="PR00420">
    <property type="entry name" value="RNGMNOXGNASE"/>
</dbReference>
<dbReference type="KEGG" id="pfla:Pflav_030830"/>
<gene>
    <name evidence="3" type="ORF">Pflav_030830</name>
</gene>
<dbReference type="PANTHER" id="PTHR43476">
    <property type="entry name" value="3-(3-HYDROXY-PHENYL)PROPIONATE/3-HYDROXYCINNAMIC ACID HYDROXYLASE"/>
    <property type="match status" value="1"/>
</dbReference>
<accession>A0A6F8XS69</accession>
<keyword evidence="3" id="KW-0503">Monooxygenase</keyword>
<dbReference type="RefSeq" id="WP_173036670.1">
    <property type="nucleotide sequence ID" value="NZ_AP022870.1"/>
</dbReference>
<keyword evidence="1" id="KW-0560">Oxidoreductase</keyword>
<evidence type="ECO:0000313" key="4">
    <source>
        <dbReference type="Proteomes" id="UP000502508"/>
    </source>
</evidence>
<organism evidence="3 4">
    <name type="scientific">Phytohabitans flavus</name>
    <dbReference type="NCBI Taxonomy" id="1076124"/>
    <lineage>
        <taxon>Bacteria</taxon>
        <taxon>Bacillati</taxon>
        <taxon>Actinomycetota</taxon>
        <taxon>Actinomycetes</taxon>
        <taxon>Micromonosporales</taxon>
        <taxon>Micromonosporaceae</taxon>
    </lineage>
</organism>
<name>A0A6F8XS69_9ACTN</name>
<dbReference type="Gene3D" id="3.30.70.2450">
    <property type="match status" value="1"/>
</dbReference>
<feature type="domain" description="FAD-binding" evidence="2">
    <location>
        <begin position="9"/>
        <end position="342"/>
    </location>
</feature>
<proteinExistence type="predicted"/>
<evidence type="ECO:0000313" key="3">
    <source>
        <dbReference type="EMBL" id="BCB76673.1"/>
    </source>
</evidence>
<dbReference type="GO" id="GO:0008688">
    <property type="term" value="F:3-(3-hydroxyphenyl)propionate hydroxylase activity"/>
    <property type="evidence" value="ECO:0007669"/>
    <property type="project" value="TreeGrafter"/>
</dbReference>
<dbReference type="InterPro" id="IPR002938">
    <property type="entry name" value="FAD-bd"/>
</dbReference>
<reference evidence="3 4" key="1">
    <citation type="submission" date="2020-03" db="EMBL/GenBank/DDBJ databases">
        <title>Whole genome shotgun sequence of Phytohabitans flavus NBRC 107702.</title>
        <authorList>
            <person name="Komaki H."/>
            <person name="Tamura T."/>
        </authorList>
    </citation>
    <scope>NUCLEOTIDE SEQUENCE [LARGE SCALE GENOMIC DNA]</scope>
    <source>
        <strain evidence="3 4">NBRC 107702</strain>
    </source>
</reference>
<reference evidence="3 4" key="2">
    <citation type="submission" date="2020-03" db="EMBL/GenBank/DDBJ databases">
        <authorList>
            <person name="Ichikawa N."/>
            <person name="Kimura A."/>
            <person name="Kitahashi Y."/>
            <person name="Uohara A."/>
        </authorList>
    </citation>
    <scope>NUCLEOTIDE SEQUENCE [LARGE SCALE GENOMIC DNA]</scope>
    <source>
        <strain evidence="3 4">NBRC 107702</strain>
    </source>
</reference>
<keyword evidence="4" id="KW-1185">Reference proteome</keyword>
<dbReference type="Pfam" id="PF01494">
    <property type="entry name" value="FAD_binding_3"/>
    <property type="match status" value="1"/>
</dbReference>
<dbReference type="AlphaFoldDB" id="A0A6F8XS69"/>
<protein>
    <submittedName>
        <fullName evidence="3">Pentachlorophenol monooxygenase</fullName>
    </submittedName>
</protein>
<sequence>MSGSREERDVIVVGAGPVGLTAALALSQEGLRVAVLEKLPEPSTEWRASTFHPPTLEIGLDLGVAGEMLRQGLIAPRYQIRDRRTGIVAEFDFSALSDETPYPFRLQLEQYKYVQILERRLRDLYPDCPVRYGQEVTAVSNRDGGAEVTVHDGSRWWAPWVVAADGARSVIRRELGISFEGLTYEHRYLVLSIDYPMDQLVPGICEVNYVADPDEHLLLLRIPDLWRVVLSVPPEIGSDEATSPAYVRKRLALLIGDGIDLPVRESTVYAVHQRVAGQFRDGRVLLVGDAAHINSPMGGMGLNSGIHDAYDLATHLTATVRGEEPESTVDDWAARRRQVATEEIYRLTHQTTTAMAESDENERLAFQRRMAGIAADRALAKEWMLEASMISNVRRHGLPERAAARTVLGRVGER</sequence>